<protein>
    <submittedName>
        <fullName evidence="4">Glycosyltransferase family 4 protein</fullName>
    </submittedName>
</protein>
<dbReference type="AlphaFoldDB" id="A0A9J6ZS79"/>
<dbReference type="Proteomes" id="UP001056426">
    <property type="component" value="Chromosome"/>
</dbReference>
<proteinExistence type="predicted"/>
<dbReference type="PANTHER" id="PTHR12526:SF510">
    <property type="entry name" value="D-INOSITOL 3-PHOSPHATE GLYCOSYLTRANSFERASE"/>
    <property type="match status" value="1"/>
</dbReference>
<dbReference type="CDD" id="cd03801">
    <property type="entry name" value="GT4_PimA-like"/>
    <property type="match status" value="1"/>
</dbReference>
<evidence type="ECO:0000313" key="4">
    <source>
        <dbReference type="EMBL" id="URW80788.1"/>
    </source>
</evidence>
<dbReference type="PANTHER" id="PTHR12526">
    <property type="entry name" value="GLYCOSYLTRANSFERASE"/>
    <property type="match status" value="1"/>
</dbReference>
<dbReference type="EMBL" id="CP098400">
    <property type="protein sequence ID" value="URW80788.1"/>
    <property type="molecule type" value="Genomic_DNA"/>
</dbReference>
<reference evidence="4" key="2">
    <citation type="submission" date="2022-06" db="EMBL/GenBank/DDBJ databases">
        <title>Xiashengella guii gen. nov. sp. nov., a bacterium isolated form anaerobic digestion tank.</title>
        <authorList>
            <person name="Huang H."/>
        </authorList>
    </citation>
    <scope>NUCLEOTIDE SEQUENCE</scope>
    <source>
        <strain evidence="4">Ai-910</strain>
    </source>
</reference>
<dbReference type="SUPFAM" id="SSF53756">
    <property type="entry name" value="UDP-Glycosyltransferase/glycogen phosphorylase"/>
    <property type="match status" value="1"/>
</dbReference>
<reference evidence="4" key="1">
    <citation type="submission" date="2022-05" db="EMBL/GenBank/DDBJ databases">
        <authorList>
            <person name="Sun X."/>
        </authorList>
    </citation>
    <scope>NUCLEOTIDE SEQUENCE</scope>
    <source>
        <strain evidence="4">Ai-910</strain>
    </source>
</reference>
<organism evidence="4 5">
    <name type="scientific">Xiashengella succiniciproducens</name>
    <dbReference type="NCBI Taxonomy" id="2949635"/>
    <lineage>
        <taxon>Bacteria</taxon>
        <taxon>Pseudomonadati</taxon>
        <taxon>Bacteroidota</taxon>
        <taxon>Bacteroidia</taxon>
        <taxon>Marinilabiliales</taxon>
        <taxon>Marinilabiliaceae</taxon>
        <taxon>Xiashengella</taxon>
    </lineage>
</organism>
<name>A0A9J6ZS79_9BACT</name>
<dbReference type="Pfam" id="PF00534">
    <property type="entry name" value="Glycos_transf_1"/>
    <property type="match status" value="1"/>
</dbReference>
<keyword evidence="1" id="KW-0328">Glycosyltransferase</keyword>
<dbReference type="RefSeq" id="WP_250725207.1">
    <property type="nucleotide sequence ID" value="NZ_CP098400.1"/>
</dbReference>
<accession>A0A9J6ZS79</accession>
<sequence length="417" mass="47563">MCKAKIVLSHSGKQHSYQVARALDALGMLDRFYTSSYITNKKLQQWLISRNDQYWTRRFVKGLGGSKVSANWRFELPEVFWRLKEGKSPRAQRAVYRRDEQFDAYVAARLKRHHGAKVFWGFQGSCHSSLKTAHVLGMEAWCELATAHVTAAQRILGEEARLQPKWAETIDNLIFPAAYQKRLEEEPHLATKVLAASEFTKNTLLEVGIAAEKIDILPLGCDIEHVPYLESDVSDFPQRPLRVLYAGTLTQRKGLSYLLEAMVALKQHVLAKEVEFHFIGGIQGNTSLIQPYLRLMHYHNPISQTELFKRYNQYDVLLLPTIFEGFGLVIVEAMAAGLPVITTPHSIGPELINNGSNGFIIPIRDARAIEKAIIKIRNMDSDSYMQMRKAARKAAENYSWQTYSQRLEAMLLREDLI</sequence>
<keyword evidence="5" id="KW-1185">Reference proteome</keyword>
<evidence type="ECO:0000313" key="5">
    <source>
        <dbReference type="Proteomes" id="UP001056426"/>
    </source>
</evidence>
<dbReference type="GO" id="GO:0016757">
    <property type="term" value="F:glycosyltransferase activity"/>
    <property type="evidence" value="ECO:0007669"/>
    <property type="project" value="UniProtKB-KW"/>
</dbReference>
<gene>
    <name evidence="4" type="ORF">M9189_05410</name>
</gene>
<feature type="domain" description="Glycosyl transferase family 1" evidence="3">
    <location>
        <begin position="233"/>
        <end position="393"/>
    </location>
</feature>
<keyword evidence="2" id="KW-0808">Transferase</keyword>
<dbReference type="KEGG" id="alkq:M9189_05410"/>
<evidence type="ECO:0000256" key="1">
    <source>
        <dbReference type="ARBA" id="ARBA00022676"/>
    </source>
</evidence>
<dbReference type="Gene3D" id="3.40.50.2000">
    <property type="entry name" value="Glycogen Phosphorylase B"/>
    <property type="match status" value="2"/>
</dbReference>
<evidence type="ECO:0000259" key="3">
    <source>
        <dbReference type="Pfam" id="PF00534"/>
    </source>
</evidence>
<dbReference type="InterPro" id="IPR001296">
    <property type="entry name" value="Glyco_trans_1"/>
</dbReference>
<evidence type="ECO:0000256" key="2">
    <source>
        <dbReference type="ARBA" id="ARBA00022679"/>
    </source>
</evidence>